<gene>
    <name evidence="4" type="ORF">LAMI_0C09868G</name>
</gene>
<dbReference type="InterPro" id="IPR024312">
    <property type="entry name" value="TACC_fungi"/>
</dbReference>
<feature type="compositionally biased region" description="Basic and acidic residues" evidence="3">
    <location>
        <begin position="86"/>
        <end position="101"/>
    </location>
</feature>
<reference evidence="5" key="1">
    <citation type="submission" date="2016-03" db="EMBL/GenBank/DDBJ databases">
        <authorList>
            <person name="Devillers H."/>
        </authorList>
    </citation>
    <scope>NUCLEOTIDE SEQUENCE [LARGE SCALE GENOMIC DNA]</scope>
</reference>
<dbReference type="Proteomes" id="UP000191024">
    <property type="component" value="Chromosome C"/>
</dbReference>
<keyword evidence="5" id="KW-1185">Reference proteome</keyword>
<evidence type="ECO:0000256" key="3">
    <source>
        <dbReference type="SAM" id="MobiDB-lite"/>
    </source>
</evidence>
<dbReference type="Gene3D" id="1.10.287.1490">
    <property type="match status" value="2"/>
</dbReference>
<dbReference type="PANTHER" id="PTHR32083">
    <property type="entry name" value="CILIA AND FLAGELLA-ASSOCIATED PROTEIN 58-RELATED"/>
    <property type="match status" value="1"/>
</dbReference>
<evidence type="ECO:0000256" key="2">
    <source>
        <dbReference type="SAM" id="Coils"/>
    </source>
</evidence>
<protein>
    <submittedName>
        <fullName evidence="4">LAMI_0C09868g1_1</fullName>
    </submittedName>
</protein>
<feature type="region of interest" description="Disordered" evidence="3">
    <location>
        <begin position="1"/>
        <end position="105"/>
    </location>
</feature>
<feature type="compositionally biased region" description="Basic and acidic residues" evidence="3">
    <location>
        <begin position="50"/>
        <end position="59"/>
    </location>
</feature>
<organism evidence="4 5">
    <name type="scientific">Lachancea mirantina</name>
    <dbReference type="NCBI Taxonomy" id="1230905"/>
    <lineage>
        <taxon>Eukaryota</taxon>
        <taxon>Fungi</taxon>
        <taxon>Dikarya</taxon>
        <taxon>Ascomycota</taxon>
        <taxon>Saccharomycotina</taxon>
        <taxon>Saccharomycetes</taxon>
        <taxon>Saccharomycetales</taxon>
        <taxon>Saccharomycetaceae</taxon>
        <taxon>Lachancea</taxon>
    </lineage>
</organism>
<keyword evidence="1 2" id="KW-0175">Coiled coil</keyword>
<sequence length="717" mass="82117">MGYLDDSPVQEDVGGKRNSILEQENWTPRAQVPHVNDYTSLSTTQIKPAETQKESREFGSEPAWLNGMVKRNWSSPEKLSPLGTESELKRPKKPKLEKPESPNRFYSSPAVIEMLDQNETHENNVSRPDADLDFEKDLSEALSNAVNDEDDNVPLSFTKLTKDPKTPDAADISHLENLTPVGAAQSVSGSIQDVIRCLENNFNTELQKSRNRVTEISAELTRLQSQLRDQLFLYSKLTGEMEALRAVHSAQELQFRHQKHEIARLDKDKASFQERVAKLKTRLSEVRNEVKMLNQNSQILQDKFQSQVTRNESLQSELDDIQRRNQKLGKLVHSMENTKNQLEDDLQELKAENSDLRDEIIVQKTTIQEKDSQIAQLIERVDTKATRVRELERELEKSLENKQQSTRETQEQLSQIVAENAQLSKELQAKDGIAAELSEMQIKFQDLEQELATSKQAIIAMTHERDALSEQISHMRQTRENVDDQLAIREAELVELNGTVQDLRGANADLEQTIEQGGASVSEWRQKYEQQSSETKRLSLELESLQFRDKNSAAEHLADLEDLHLQMSSLQKTLESNSRQISELLEKNTSLATEVDTLKVTNSELQEKLTHSSKSASEDPVLQEELQNLRQQLNVKDADTNKRLQLLAEDLYIQYSSKHEQKVKMLKKGYETKYKEKLTQLERENVGLKDELSQQLATLKAERNEKQELIKALHDSH</sequence>
<dbReference type="EMBL" id="LT598466">
    <property type="protein sequence ID" value="SCU85031.1"/>
    <property type="molecule type" value="Genomic_DNA"/>
</dbReference>
<accession>A0A1G4J5H6</accession>
<feature type="coiled-coil region" evidence="2">
    <location>
        <begin position="262"/>
        <end position="513"/>
    </location>
</feature>
<evidence type="ECO:0000313" key="4">
    <source>
        <dbReference type="EMBL" id="SCU85031.1"/>
    </source>
</evidence>
<evidence type="ECO:0000256" key="1">
    <source>
        <dbReference type="ARBA" id="ARBA00023054"/>
    </source>
</evidence>
<dbReference type="PANTHER" id="PTHR32083:SF0">
    <property type="entry name" value="CILIA AND FLAGELLA-ASSOCIATED PROTEIN 58"/>
    <property type="match status" value="1"/>
</dbReference>
<evidence type="ECO:0000313" key="5">
    <source>
        <dbReference type="Proteomes" id="UP000191024"/>
    </source>
</evidence>
<dbReference type="OrthoDB" id="5367584at2759"/>
<dbReference type="Pfam" id="PF12709">
    <property type="entry name" value="Fungal_TACC"/>
    <property type="match status" value="1"/>
</dbReference>
<proteinExistence type="predicted"/>
<name>A0A1G4J5H6_9SACH</name>
<feature type="compositionally biased region" description="Polar residues" evidence="3">
    <location>
        <begin position="37"/>
        <end position="46"/>
    </location>
</feature>
<feature type="coiled-coil region" evidence="2">
    <location>
        <begin position="560"/>
        <end position="587"/>
    </location>
</feature>
<dbReference type="AlphaFoldDB" id="A0A1G4J5H6"/>
<dbReference type="STRING" id="1230905.A0A1G4J5H6"/>
<feature type="coiled-coil region" evidence="2">
    <location>
        <begin position="671"/>
        <end position="716"/>
    </location>
</feature>
<dbReference type="GO" id="GO:0005856">
    <property type="term" value="C:cytoskeleton"/>
    <property type="evidence" value="ECO:0007669"/>
    <property type="project" value="TreeGrafter"/>
</dbReference>